<comment type="caution">
    <text evidence="1">The sequence shown here is derived from an EMBL/GenBank/DDBJ whole genome shotgun (WGS) entry which is preliminary data.</text>
</comment>
<sequence>MKFTLALGALALAGVTQALRIPYKAQVDSLIASVTNSPQEDFAGLSIDSHVSRSCDHVKPTGSGGHQGKRQIRQPSFKTSFTVSSENVTSSTSSFDSHTNSPAKHTSFT</sequence>
<dbReference type="EMBL" id="JAWDJW010001193">
    <property type="protein sequence ID" value="KAK3079363.1"/>
    <property type="molecule type" value="Genomic_DNA"/>
</dbReference>
<proteinExistence type="predicted"/>
<organism evidence="1 2">
    <name type="scientific">Coniosporium uncinatum</name>
    <dbReference type="NCBI Taxonomy" id="93489"/>
    <lineage>
        <taxon>Eukaryota</taxon>
        <taxon>Fungi</taxon>
        <taxon>Dikarya</taxon>
        <taxon>Ascomycota</taxon>
        <taxon>Pezizomycotina</taxon>
        <taxon>Dothideomycetes</taxon>
        <taxon>Dothideomycetes incertae sedis</taxon>
        <taxon>Coniosporium</taxon>
    </lineage>
</organism>
<keyword evidence="2" id="KW-1185">Reference proteome</keyword>
<protein>
    <submittedName>
        <fullName evidence="1">Uncharacterized protein</fullName>
    </submittedName>
</protein>
<evidence type="ECO:0000313" key="2">
    <source>
        <dbReference type="Proteomes" id="UP001186974"/>
    </source>
</evidence>
<evidence type="ECO:0000313" key="1">
    <source>
        <dbReference type="EMBL" id="KAK3079363.1"/>
    </source>
</evidence>
<accession>A0ACC3DRU4</accession>
<reference evidence="1" key="1">
    <citation type="submission" date="2024-09" db="EMBL/GenBank/DDBJ databases">
        <title>Black Yeasts Isolated from many extreme environments.</title>
        <authorList>
            <person name="Coleine C."/>
            <person name="Stajich J.E."/>
            <person name="Selbmann L."/>
        </authorList>
    </citation>
    <scope>NUCLEOTIDE SEQUENCE</scope>
    <source>
        <strain evidence="1">CCFEE 5737</strain>
    </source>
</reference>
<gene>
    <name evidence="1" type="ORF">LTS18_005041</name>
</gene>
<dbReference type="Proteomes" id="UP001186974">
    <property type="component" value="Unassembled WGS sequence"/>
</dbReference>
<name>A0ACC3DRU4_9PEZI</name>